<feature type="domain" description="Secretion system C-terminal sorting" evidence="3">
    <location>
        <begin position="1834"/>
        <end position="1909"/>
    </location>
</feature>
<keyword evidence="1 2" id="KW-0732">Signal</keyword>
<evidence type="ECO:0000313" key="4">
    <source>
        <dbReference type="EMBL" id="SHE64103.1"/>
    </source>
</evidence>
<dbReference type="RefSeq" id="WP_072860432.1">
    <property type="nucleotide sequence ID" value="NZ_FQUX01000001.1"/>
</dbReference>
<dbReference type="InterPro" id="IPR025667">
    <property type="entry name" value="SprB_repeat"/>
</dbReference>
<evidence type="ECO:0000259" key="3">
    <source>
        <dbReference type="Pfam" id="PF18962"/>
    </source>
</evidence>
<name>A0A1M4V5E5_9FLAO</name>
<dbReference type="Pfam" id="PF13573">
    <property type="entry name" value="SprB"/>
    <property type="match status" value="10"/>
</dbReference>
<dbReference type="Proteomes" id="UP000184406">
    <property type="component" value="Unassembled WGS sequence"/>
</dbReference>
<feature type="signal peptide" evidence="2">
    <location>
        <begin position="1"/>
        <end position="22"/>
    </location>
</feature>
<dbReference type="Gene3D" id="2.60.40.740">
    <property type="match status" value="1"/>
</dbReference>
<reference evidence="5" key="1">
    <citation type="submission" date="2016-11" db="EMBL/GenBank/DDBJ databases">
        <authorList>
            <person name="Varghese N."/>
            <person name="Submissions S."/>
        </authorList>
    </citation>
    <scope>NUCLEOTIDE SEQUENCE [LARGE SCALE GENOMIC DNA]</scope>
    <source>
        <strain evidence="5">DSM 17539</strain>
    </source>
</reference>
<sequence length="1911" mass="205159">MRKLFLVISISCAFILSNTLFCQEQEYDVYVNYSFYSFDWNGSTGARTSLTNFRLFFPDGFQMNFNRTFESSFIGPSTVVDGVFSGRTTSTTLTYLNNLYINEYYATDNGSVNSIGTSASSYFMTDFNPQGWYMSGMVSILQEIEIEAPSLDPLCYQDQIRLEATSGHPINYIWEYKGVNDVDFIPFGGSTSYQNVSLLDLYPDYNVLLENLNKTIEFRIHNTANNYYSNIVTFSWAGCSPNLIPELTITDNETCHGDNDGSVTLTFEDDVAEGFQMRYFLYEGSHPGNPSETELKANDPTFPGTTKQTISDPLLTLTPNVNGYSGTVTDLSGSSIAANGSTLNYADYFIVYQEVDYSINPVEVKSGGITPTTFRISRPSEISISIPSENIIQPNCFGDKGSVTINGFGGGFAPNENTSLEYGIQGDDESWNSNPTFSYLEPGKYIFLARSPTKCTSLPSEEIIISAPPILTFTKPSPGITSSSSTMNGVIGINYNGGTPNYTFELAKENETTLEFETITNPELIHNSLNQKVEFQELGIGTYKITITDSNGCNLTSENILVTTIPPPQIVDQQVNQILCPNGNNGSITLTISGGVLNYNYQWTINGVMSPIQTTGNQTISLNNLSEPGEYILKVASTGFTEFDDPSGYVSTTITMNPPEEVIIASATPNNISCFGTQDGGIAVTASGGSSYEYKLGFFGTWTPLDNGTIPITRGGFYDLYLRNQNNCEADPVIGVLVSEPDELTVSSTSENATTNGGNQGGITLNIAGGTPYSPPAEAYAISWAKDGQPFTPPTGSTSSNLINLEAGEYIAQIIDANGCSPIINSPITIDEPGPLGITSLTSTPVLCMGEATGSISAAVTGVAPFNYIWERQDGQPIISPNTPTIANLTEGIYILRLTDASGDPEVTDTVTVTEPLETLEAIVVPTAASCYGGNDGSIQINALGGTAPYEYAIDDGFGFQVDDTFNDLAPRTYVVIVRDNNLCEFTTTVEIIEPIQISVTESISNVTSTGGSDGSINLEVSGGTEPYAYSWTGPGITIPRTTKDIDVLVTGNYTVEITSPGNQGVIDGCYFAQTFFVPEPGPLSINNITKTDVNCFGETTGSITTMVTGEGTIVYEWTFTDGSPIPISNGTDGPDITGIEAGSYMLTVTDDNTTTSSPPIAINQPSAPLNITNIFTTDVSCFGGSDGSVQIEAFGGTGAYTYSLDGINYQNSPFFNGLAQGSIVVYVRDSNNCDFISPNPVIINEPQELSFVIDLQQPLSAANVSDGAISISASGGTGSLSYSWTGPDGFTSTNEDIIDLEAGEYILTITDDNYALNNDLGCLLVSSPITIAEPGTLLVDLVQTVMLECNGDDFGEIMATVQGGVPPYSYEWFQVTNGNSILEEDTEIIGNLSTGEYFVRVTDANSISTESLPISITQPGVLDITVVELTGVLCNGGATGAIEVSVSGGTGPYNFLWSNGSNTQNLIDLEPGEYSLEVFDDNGCFEETTVTINPAPDPVRIVDATASNVSQYMANDGKISLQIEGGTTPYAINWIRLSDNMEMGNTQEITNLTAGSYEVSITDNNGCSLTAIYDISQPDIVEENITQTSCYGENDGSIEVVVNQGNGTFTYSWDTGASTNNITNLAPGNYTVNINGFGNNTLARTYVIEEPIPLVVDLGEDRTLCNGQVLVLNATADDSNATYNWTSDNGFSSSDPSVTINESGNYSVVVTNQNGCLAMDAIFVDVTDDEINAEFAVSSQVFVGESLIAVDISYPLPETQQWILPDGGTVIKQDSDEAELVFNQAGEYVIGIITKIGECWAQQTKKVLVVENETFNSGEGEEDPRKLIEDFIIYPNPTSGEFVADITLSERGNISIKIFNFANNALMASEKARGERSYNIPFDISGLPSGVYAVLLETPYGNSLRKVILN</sequence>
<feature type="chain" id="PRO_5012228812" evidence="2">
    <location>
        <begin position="23"/>
        <end position="1911"/>
    </location>
</feature>
<protein>
    <submittedName>
        <fullName evidence="4">Por secretion system C-terminal sorting domain-containing protein</fullName>
    </submittedName>
</protein>
<dbReference type="Gene3D" id="2.60.40.10">
    <property type="entry name" value="Immunoglobulins"/>
    <property type="match status" value="3"/>
</dbReference>
<dbReference type="InterPro" id="IPR026444">
    <property type="entry name" value="Secre_tail"/>
</dbReference>
<keyword evidence="5" id="KW-1185">Reference proteome</keyword>
<dbReference type="NCBIfam" id="TIGR04183">
    <property type="entry name" value="Por_Secre_tail"/>
    <property type="match status" value="1"/>
</dbReference>
<proteinExistence type="predicted"/>
<dbReference type="EMBL" id="FQUX01000001">
    <property type="protein sequence ID" value="SHE64103.1"/>
    <property type="molecule type" value="Genomic_DNA"/>
</dbReference>
<dbReference type="OrthoDB" id="7794186at2"/>
<evidence type="ECO:0000256" key="2">
    <source>
        <dbReference type="SAM" id="SignalP"/>
    </source>
</evidence>
<accession>A0A1M4V5E5</accession>
<evidence type="ECO:0000313" key="5">
    <source>
        <dbReference type="Proteomes" id="UP000184406"/>
    </source>
</evidence>
<dbReference type="Pfam" id="PF18962">
    <property type="entry name" value="Por_Secre_tail"/>
    <property type="match status" value="1"/>
</dbReference>
<evidence type="ECO:0000256" key="1">
    <source>
        <dbReference type="ARBA" id="ARBA00022729"/>
    </source>
</evidence>
<organism evidence="4 5">
    <name type="scientific">Arenibacter palladensis</name>
    <dbReference type="NCBI Taxonomy" id="237373"/>
    <lineage>
        <taxon>Bacteria</taxon>
        <taxon>Pseudomonadati</taxon>
        <taxon>Bacteroidota</taxon>
        <taxon>Flavobacteriia</taxon>
        <taxon>Flavobacteriales</taxon>
        <taxon>Flavobacteriaceae</taxon>
        <taxon>Arenibacter</taxon>
    </lineage>
</organism>
<gene>
    <name evidence="4" type="ORF">SAMN03080594_101845</name>
</gene>
<dbReference type="InterPro" id="IPR013783">
    <property type="entry name" value="Ig-like_fold"/>
</dbReference>